<dbReference type="Proteomes" id="UP000236546">
    <property type="component" value="Unassembled WGS sequence"/>
</dbReference>
<gene>
    <name evidence="3" type="ORF">TGAMA5MH_02530</name>
</gene>
<accession>A0A2K0TJT5</accession>
<dbReference type="SUPFAM" id="SSF55729">
    <property type="entry name" value="Acyl-CoA N-acyltransferases (Nat)"/>
    <property type="match status" value="1"/>
</dbReference>
<feature type="transmembrane region" description="Helical" evidence="1">
    <location>
        <begin position="178"/>
        <end position="196"/>
    </location>
</feature>
<organism evidence="3 4">
    <name type="scientific">Trichoderma gamsii</name>
    <dbReference type="NCBI Taxonomy" id="398673"/>
    <lineage>
        <taxon>Eukaryota</taxon>
        <taxon>Fungi</taxon>
        <taxon>Dikarya</taxon>
        <taxon>Ascomycota</taxon>
        <taxon>Pezizomycotina</taxon>
        <taxon>Sordariomycetes</taxon>
        <taxon>Hypocreomycetidae</taxon>
        <taxon>Hypocreales</taxon>
        <taxon>Hypocreaceae</taxon>
        <taxon>Trichoderma</taxon>
    </lineage>
</organism>
<evidence type="ECO:0000259" key="2">
    <source>
        <dbReference type="Pfam" id="PF00583"/>
    </source>
</evidence>
<dbReference type="AlphaFoldDB" id="A0A2K0TJT5"/>
<dbReference type="Pfam" id="PF00583">
    <property type="entry name" value="Acetyltransf_1"/>
    <property type="match status" value="1"/>
</dbReference>
<dbReference type="InterPro" id="IPR016181">
    <property type="entry name" value="Acyl_CoA_acyltransferase"/>
</dbReference>
<feature type="domain" description="N-acetyltransferase" evidence="2">
    <location>
        <begin position="207"/>
        <end position="308"/>
    </location>
</feature>
<comment type="caution">
    <text evidence="3">The sequence shown here is derived from an EMBL/GenBank/DDBJ whole genome shotgun (WGS) entry which is preliminary data.</text>
</comment>
<dbReference type="GO" id="GO:0016747">
    <property type="term" value="F:acyltransferase activity, transferring groups other than amino-acyl groups"/>
    <property type="evidence" value="ECO:0007669"/>
    <property type="project" value="InterPro"/>
</dbReference>
<feature type="transmembrane region" description="Helical" evidence="1">
    <location>
        <begin position="149"/>
        <end position="166"/>
    </location>
</feature>
<proteinExistence type="predicted"/>
<dbReference type="InterPro" id="IPR000182">
    <property type="entry name" value="GNAT_dom"/>
</dbReference>
<protein>
    <recommendedName>
        <fullName evidence="2">N-acetyltransferase domain-containing protein</fullName>
    </recommendedName>
</protein>
<sequence>MEEAHRFVGGVRELDLANYGSVPVVDRVNIVQGLRTSAAFFTFLRANLALSASAPASPISSHAPTPHLEPYSHHQFPFPPSPSPLSSSTSFSDLHSSASDADAAYYNDPLGDVPPLSLEPLLTYDDKVAGLNLIADSIAQMKQRAAKSLVFHPLCLTLLFTAWAGVSRWAYVPSSGDPSLALLLSCGIAMIYLTAIRYSTEGYAKLAEDMRWSWLEGPESIEGDLVIGARYGGALIGALILRLEPRFSPVSSIGGRRRNRSRSVSFRGGKGVIRAWTTRLRYRGKGIGRDLLDGAIRIVKDRCGKDAEVGFAQEHANSTMLLPAFFNGAFRRDEVRAAKALEKALEEWESSKKKKR</sequence>
<evidence type="ECO:0000313" key="3">
    <source>
        <dbReference type="EMBL" id="PNP45790.1"/>
    </source>
</evidence>
<keyword evidence="1" id="KW-0472">Membrane</keyword>
<keyword evidence="1" id="KW-0812">Transmembrane</keyword>
<reference evidence="3 4" key="1">
    <citation type="submission" date="2017-02" db="EMBL/GenBank/DDBJ databases">
        <title>Genomes of Trichoderma spp. with biocontrol activity.</title>
        <authorList>
            <person name="Gardiner D."/>
            <person name="Kazan K."/>
            <person name="Vos C."/>
            <person name="Harvey P."/>
        </authorList>
    </citation>
    <scope>NUCLEOTIDE SEQUENCE [LARGE SCALE GENOMIC DNA]</scope>
    <source>
        <strain evidence="3 4">A5MH</strain>
    </source>
</reference>
<dbReference type="OrthoDB" id="5343688at2759"/>
<evidence type="ECO:0000256" key="1">
    <source>
        <dbReference type="SAM" id="Phobius"/>
    </source>
</evidence>
<name>A0A2K0TJT5_9HYPO</name>
<dbReference type="EMBL" id="MTYH01000023">
    <property type="protein sequence ID" value="PNP45790.1"/>
    <property type="molecule type" value="Genomic_DNA"/>
</dbReference>
<keyword evidence="1" id="KW-1133">Transmembrane helix</keyword>
<evidence type="ECO:0000313" key="4">
    <source>
        <dbReference type="Proteomes" id="UP000236546"/>
    </source>
</evidence>
<dbReference type="Gene3D" id="3.40.630.30">
    <property type="match status" value="1"/>
</dbReference>